<dbReference type="InterPro" id="IPR012094">
    <property type="entry name" value="tRNA_Ile_lys_synt"/>
</dbReference>
<evidence type="ECO:0000256" key="8">
    <source>
        <dbReference type="HAMAP-Rule" id="MF_01161"/>
    </source>
</evidence>
<keyword evidence="2 8" id="KW-0963">Cytoplasm</keyword>
<keyword evidence="5 8" id="KW-0547">Nucleotide-binding</keyword>
<name>A0A838ZSG8_9FLAO</name>
<dbReference type="PANTHER" id="PTHR43033">
    <property type="entry name" value="TRNA(ILE)-LYSIDINE SYNTHASE-RELATED"/>
    <property type="match status" value="1"/>
</dbReference>
<dbReference type="Proteomes" id="UP000552241">
    <property type="component" value="Unassembled WGS sequence"/>
</dbReference>
<dbReference type="GO" id="GO:0005524">
    <property type="term" value="F:ATP binding"/>
    <property type="evidence" value="ECO:0007669"/>
    <property type="project" value="UniProtKB-UniRule"/>
</dbReference>
<evidence type="ECO:0000256" key="1">
    <source>
        <dbReference type="ARBA" id="ARBA00004496"/>
    </source>
</evidence>
<dbReference type="Pfam" id="PF11734">
    <property type="entry name" value="TilS_C"/>
    <property type="match status" value="1"/>
</dbReference>
<gene>
    <name evidence="8 10" type="primary">tilS</name>
    <name evidence="10" type="ORF">HU137_08675</name>
</gene>
<dbReference type="GO" id="GO:0032267">
    <property type="term" value="F:tRNA(Ile)-lysidine synthase activity"/>
    <property type="evidence" value="ECO:0007669"/>
    <property type="project" value="UniProtKB-EC"/>
</dbReference>
<dbReference type="Gene3D" id="3.40.50.620">
    <property type="entry name" value="HUPs"/>
    <property type="match status" value="1"/>
</dbReference>
<evidence type="ECO:0000256" key="7">
    <source>
        <dbReference type="ARBA" id="ARBA00048539"/>
    </source>
</evidence>
<reference evidence="10 11" key="1">
    <citation type="submission" date="2020-07" db="EMBL/GenBank/DDBJ databases">
        <title>Moheibacter lacus sp. nov., a member of the family Flavobacteriaceae isolated from freshwater lake sediment.</title>
        <authorList>
            <person name="Liu Y."/>
        </authorList>
    </citation>
    <scope>NUCLEOTIDE SEQUENCE [LARGE SCALE GENOMIC DNA]</scope>
    <source>
        <strain evidence="10 11">BDHS18</strain>
    </source>
</reference>
<comment type="domain">
    <text evidence="8">The N-terminal region contains the highly conserved SGGXDS motif, predicted to be a P-loop motif involved in ATP binding.</text>
</comment>
<keyword evidence="6 8" id="KW-0067">ATP-binding</keyword>
<comment type="similarity">
    <text evidence="8">Belongs to the tRNA(Ile)-lysidine synthase family.</text>
</comment>
<evidence type="ECO:0000256" key="4">
    <source>
        <dbReference type="ARBA" id="ARBA00022694"/>
    </source>
</evidence>
<dbReference type="SUPFAM" id="SSF52402">
    <property type="entry name" value="Adenine nucleotide alpha hydrolases-like"/>
    <property type="match status" value="1"/>
</dbReference>
<dbReference type="InterPro" id="IPR012796">
    <property type="entry name" value="Lysidine-tRNA-synth_C"/>
</dbReference>
<dbReference type="InterPro" id="IPR014729">
    <property type="entry name" value="Rossmann-like_a/b/a_fold"/>
</dbReference>
<accession>A0A838ZSG8</accession>
<dbReference type="EMBL" id="JACDZE010000002">
    <property type="protein sequence ID" value="MBA5629839.1"/>
    <property type="molecule type" value="Genomic_DNA"/>
</dbReference>
<evidence type="ECO:0000259" key="9">
    <source>
        <dbReference type="SMART" id="SM00977"/>
    </source>
</evidence>
<dbReference type="Pfam" id="PF01171">
    <property type="entry name" value="ATP_bind_3"/>
    <property type="match status" value="1"/>
</dbReference>
<feature type="domain" description="Lysidine-tRNA(Ile) synthetase C-terminal" evidence="9">
    <location>
        <begin position="354"/>
        <end position="427"/>
    </location>
</feature>
<dbReference type="NCBIfam" id="TIGR02432">
    <property type="entry name" value="lysidine_TilS_N"/>
    <property type="match status" value="1"/>
</dbReference>
<keyword evidence="11" id="KW-1185">Reference proteome</keyword>
<evidence type="ECO:0000256" key="5">
    <source>
        <dbReference type="ARBA" id="ARBA00022741"/>
    </source>
</evidence>
<comment type="function">
    <text evidence="8">Ligates lysine onto the cytidine present at position 34 of the AUA codon-specific tRNA(Ile) that contains the anticodon CAU, in an ATP-dependent manner. Cytidine is converted to lysidine, thus changing the amino acid specificity of the tRNA from methionine to isoleucine.</text>
</comment>
<organism evidence="10 11">
    <name type="scientific">Moheibacter lacus</name>
    <dbReference type="NCBI Taxonomy" id="2745851"/>
    <lineage>
        <taxon>Bacteria</taxon>
        <taxon>Pseudomonadati</taxon>
        <taxon>Bacteroidota</taxon>
        <taxon>Flavobacteriia</taxon>
        <taxon>Flavobacteriales</taxon>
        <taxon>Weeksellaceae</taxon>
        <taxon>Moheibacter</taxon>
    </lineage>
</organism>
<proteinExistence type="inferred from homology"/>
<dbReference type="PANTHER" id="PTHR43033:SF1">
    <property type="entry name" value="TRNA(ILE)-LYSIDINE SYNTHASE-RELATED"/>
    <property type="match status" value="1"/>
</dbReference>
<evidence type="ECO:0000313" key="10">
    <source>
        <dbReference type="EMBL" id="MBA5629839.1"/>
    </source>
</evidence>
<keyword evidence="3 8" id="KW-0436">Ligase</keyword>
<sequence length="429" mass="50723">MKLFLSPNSLKLNLNPNAKLLVAVSGGVDSMVLCDLLVKSKIDFAIAHCNFQLRGKDSDEDENFVVNYCEENQIEFFSKKFEVKNHKNSGNFSTQMAARELRYTWFEEIMKEQNFDYLVTAHHLNDALETFLINLSRGTGIKGLTGIQENAQILRPLLPFSKAEILNYADENQLKWREDSSNASTDYVRNKIRHKIFPELKEIHPEFLNNFSQSIQFLKEENQLISNHLEEIKSRIFEEEKESIQISIDKIKKLNPIETYLHHLFSEFGFKSTNEILKILQSENGEIRSKTHRLIRNRNEIILTKIKLEKFEQEIELNEFEILEKPLYLRFLKSEERNLKADETLDYDKIKFPLRLRKMKIGDIFYPFGMKGSKKLSKYFKDEKYSKIEKENAWLLVDDDDRIVYVVGKRIDDRFKITKHTHKYLNIFL</sequence>
<dbReference type="CDD" id="cd01992">
    <property type="entry name" value="TilS_N"/>
    <property type="match status" value="1"/>
</dbReference>
<evidence type="ECO:0000256" key="2">
    <source>
        <dbReference type="ARBA" id="ARBA00022490"/>
    </source>
</evidence>
<comment type="caution">
    <text evidence="10">The sequence shown here is derived from an EMBL/GenBank/DDBJ whole genome shotgun (WGS) entry which is preliminary data.</text>
</comment>
<dbReference type="SUPFAM" id="SSF56037">
    <property type="entry name" value="PheT/TilS domain"/>
    <property type="match status" value="1"/>
</dbReference>
<keyword evidence="4 8" id="KW-0819">tRNA processing</keyword>
<dbReference type="HAMAP" id="MF_01161">
    <property type="entry name" value="tRNA_Ile_lys_synt"/>
    <property type="match status" value="1"/>
</dbReference>
<dbReference type="InterPro" id="IPR012795">
    <property type="entry name" value="tRNA_Ile_lys_synt_N"/>
</dbReference>
<dbReference type="InterPro" id="IPR011063">
    <property type="entry name" value="TilS/TtcA_N"/>
</dbReference>
<feature type="binding site" evidence="8">
    <location>
        <begin position="25"/>
        <end position="30"/>
    </location>
    <ligand>
        <name>ATP</name>
        <dbReference type="ChEBI" id="CHEBI:30616"/>
    </ligand>
</feature>
<evidence type="ECO:0000256" key="6">
    <source>
        <dbReference type="ARBA" id="ARBA00022840"/>
    </source>
</evidence>
<comment type="subcellular location">
    <subcellularLocation>
        <location evidence="1 8">Cytoplasm</location>
    </subcellularLocation>
</comment>
<dbReference type="EC" id="6.3.4.19" evidence="8"/>
<dbReference type="SMART" id="SM00977">
    <property type="entry name" value="TilS_C"/>
    <property type="match status" value="1"/>
</dbReference>
<evidence type="ECO:0000313" key="11">
    <source>
        <dbReference type="Proteomes" id="UP000552241"/>
    </source>
</evidence>
<dbReference type="AlphaFoldDB" id="A0A838ZSG8"/>
<dbReference type="GO" id="GO:0006400">
    <property type="term" value="P:tRNA modification"/>
    <property type="evidence" value="ECO:0007669"/>
    <property type="project" value="UniProtKB-UniRule"/>
</dbReference>
<evidence type="ECO:0000256" key="3">
    <source>
        <dbReference type="ARBA" id="ARBA00022598"/>
    </source>
</evidence>
<dbReference type="GO" id="GO:0005737">
    <property type="term" value="C:cytoplasm"/>
    <property type="evidence" value="ECO:0007669"/>
    <property type="project" value="UniProtKB-SubCell"/>
</dbReference>
<comment type="catalytic activity">
    <reaction evidence="7 8">
        <text>cytidine(34) in tRNA(Ile2) + L-lysine + ATP = lysidine(34) in tRNA(Ile2) + AMP + diphosphate + H(+)</text>
        <dbReference type="Rhea" id="RHEA:43744"/>
        <dbReference type="Rhea" id="RHEA-COMP:10625"/>
        <dbReference type="Rhea" id="RHEA-COMP:10670"/>
        <dbReference type="ChEBI" id="CHEBI:15378"/>
        <dbReference type="ChEBI" id="CHEBI:30616"/>
        <dbReference type="ChEBI" id="CHEBI:32551"/>
        <dbReference type="ChEBI" id="CHEBI:33019"/>
        <dbReference type="ChEBI" id="CHEBI:82748"/>
        <dbReference type="ChEBI" id="CHEBI:83665"/>
        <dbReference type="ChEBI" id="CHEBI:456215"/>
        <dbReference type="EC" id="6.3.4.19"/>
    </reaction>
</comment>
<dbReference type="RefSeq" id="WP_182043449.1">
    <property type="nucleotide sequence ID" value="NZ_JACDZE010000002.1"/>
</dbReference>
<protein>
    <recommendedName>
        <fullName evidence="8">tRNA(Ile)-lysidine synthase</fullName>
        <ecNumber evidence="8">6.3.4.19</ecNumber>
    </recommendedName>
    <alternativeName>
        <fullName evidence="8">tRNA(Ile)-2-lysyl-cytidine synthase</fullName>
    </alternativeName>
    <alternativeName>
        <fullName evidence="8">tRNA(Ile)-lysidine synthetase</fullName>
    </alternativeName>
</protein>